<dbReference type="RefSeq" id="WP_090567142.1">
    <property type="nucleotide sequence ID" value="NZ_FMXZ01000013.1"/>
</dbReference>
<dbReference type="GO" id="GO:0031419">
    <property type="term" value="F:cobalamin binding"/>
    <property type="evidence" value="ECO:0007669"/>
    <property type="project" value="InterPro"/>
</dbReference>
<dbReference type="Proteomes" id="UP000198925">
    <property type="component" value="Unassembled WGS sequence"/>
</dbReference>
<dbReference type="InterPro" id="IPR006158">
    <property type="entry name" value="Cobalamin-bd"/>
</dbReference>
<dbReference type="PROSITE" id="PS51332">
    <property type="entry name" value="B12_BINDING"/>
    <property type="match status" value="1"/>
</dbReference>
<protein>
    <submittedName>
        <fullName evidence="2">Methanogenic corrinoid protein MtbC1</fullName>
    </submittedName>
</protein>
<dbReference type="SUPFAM" id="SSF52242">
    <property type="entry name" value="Cobalamin (vitamin B12)-binding domain"/>
    <property type="match status" value="1"/>
</dbReference>
<dbReference type="OrthoDB" id="5498228at2"/>
<reference evidence="2 3" key="1">
    <citation type="submission" date="2016-10" db="EMBL/GenBank/DDBJ databases">
        <authorList>
            <person name="de Groot N.N."/>
        </authorList>
    </citation>
    <scope>NUCLEOTIDE SEQUENCE [LARGE SCALE GENOMIC DNA]</scope>
    <source>
        <strain evidence="2 3">CPCC 100156</strain>
    </source>
</reference>
<dbReference type="Pfam" id="PF02310">
    <property type="entry name" value="B12-binding"/>
    <property type="match status" value="1"/>
</dbReference>
<organism evidence="2 3">
    <name type="scientific">Belnapia rosea</name>
    <dbReference type="NCBI Taxonomy" id="938405"/>
    <lineage>
        <taxon>Bacteria</taxon>
        <taxon>Pseudomonadati</taxon>
        <taxon>Pseudomonadota</taxon>
        <taxon>Alphaproteobacteria</taxon>
        <taxon>Acetobacterales</taxon>
        <taxon>Roseomonadaceae</taxon>
        <taxon>Belnapia</taxon>
    </lineage>
</organism>
<evidence type="ECO:0000313" key="3">
    <source>
        <dbReference type="Proteomes" id="UP000198925"/>
    </source>
</evidence>
<dbReference type="EMBL" id="FMZX01000014">
    <property type="protein sequence ID" value="SDD88396.1"/>
    <property type="molecule type" value="Genomic_DNA"/>
</dbReference>
<dbReference type="InterPro" id="IPR003759">
    <property type="entry name" value="Cbl-bd_cap"/>
</dbReference>
<dbReference type="AlphaFoldDB" id="A0A1G6YFR8"/>
<dbReference type="STRING" id="938405.SAMN02927895_03921"/>
<sequence length="292" mass="30960">MAAMGHSASTELRRHLATALADAGEPATSLPGPVAPARHGHSPRFGDSMAAEVINRLTLAHSARPPGLALADAQPADALAAMLLRHDAASAAAYAEALLQAGMPAEDLCLGLLAPAARLLGRFWAEDICDFATVTLGLMALRRIRESIAPQMRREAARWRGAGPSALLVPVPGEQHVFGLEMVADFFRRAGWQVQILPIRAVGDLTGMLRRYPVDILGLSLGATQRMDLLATIIRKARQASCRQAMGVMVGGPAFDDHPEYAALIGADATAADARQAPLQAARLLRLLAQRD</sequence>
<evidence type="ECO:0000313" key="2">
    <source>
        <dbReference type="EMBL" id="SDD88396.1"/>
    </source>
</evidence>
<keyword evidence="3" id="KW-1185">Reference proteome</keyword>
<feature type="domain" description="B12-binding" evidence="1">
    <location>
        <begin position="163"/>
        <end position="292"/>
    </location>
</feature>
<proteinExistence type="predicted"/>
<name>A0A1G6YFR8_9PROT</name>
<evidence type="ECO:0000259" key="1">
    <source>
        <dbReference type="PROSITE" id="PS51332"/>
    </source>
</evidence>
<accession>A0A1G6YFR8</accession>
<dbReference type="Gene3D" id="3.40.50.280">
    <property type="entry name" value="Cobalamin-binding domain"/>
    <property type="match status" value="1"/>
</dbReference>
<dbReference type="InterPro" id="IPR036724">
    <property type="entry name" value="Cobalamin-bd_sf"/>
</dbReference>
<dbReference type="Pfam" id="PF02607">
    <property type="entry name" value="B12-binding_2"/>
    <property type="match status" value="1"/>
</dbReference>
<dbReference type="GO" id="GO:0046872">
    <property type="term" value="F:metal ion binding"/>
    <property type="evidence" value="ECO:0007669"/>
    <property type="project" value="InterPro"/>
</dbReference>
<gene>
    <name evidence="2" type="ORF">SAMN04487779_101420</name>
</gene>
<dbReference type="CDD" id="cd02065">
    <property type="entry name" value="B12-binding_like"/>
    <property type="match status" value="1"/>
</dbReference>